<evidence type="ECO:0000259" key="2">
    <source>
        <dbReference type="Pfam" id="PF00505"/>
    </source>
</evidence>
<dbReference type="AlphaFoldDB" id="A0AAW1Q8L0"/>
<proteinExistence type="predicted"/>
<keyword evidence="4" id="KW-1185">Reference proteome</keyword>
<organism evidence="3 4">
    <name type="scientific">Apatococcus lobatus</name>
    <dbReference type="NCBI Taxonomy" id="904363"/>
    <lineage>
        <taxon>Eukaryota</taxon>
        <taxon>Viridiplantae</taxon>
        <taxon>Chlorophyta</taxon>
        <taxon>core chlorophytes</taxon>
        <taxon>Trebouxiophyceae</taxon>
        <taxon>Chlorellales</taxon>
        <taxon>Chlorellaceae</taxon>
        <taxon>Apatococcus</taxon>
    </lineage>
</organism>
<feature type="region of interest" description="Disordered" evidence="1">
    <location>
        <begin position="109"/>
        <end position="216"/>
    </location>
</feature>
<evidence type="ECO:0000313" key="4">
    <source>
        <dbReference type="Proteomes" id="UP001438707"/>
    </source>
</evidence>
<protein>
    <recommendedName>
        <fullName evidence="2">HMG box domain-containing protein</fullName>
    </recommendedName>
</protein>
<dbReference type="EMBL" id="JALJOS010000061">
    <property type="protein sequence ID" value="KAK9818530.1"/>
    <property type="molecule type" value="Genomic_DNA"/>
</dbReference>
<comment type="caution">
    <text evidence="3">The sequence shown here is derived from an EMBL/GenBank/DDBJ whole genome shotgun (WGS) entry which is preliminary data.</text>
</comment>
<gene>
    <name evidence="3" type="ORF">WJX74_010529</name>
</gene>
<dbReference type="Pfam" id="PF00505">
    <property type="entry name" value="HMG_box"/>
    <property type="match status" value="1"/>
</dbReference>
<evidence type="ECO:0000313" key="3">
    <source>
        <dbReference type="EMBL" id="KAK9818530.1"/>
    </source>
</evidence>
<evidence type="ECO:0000256" key="1">
    <source>
        <dbReference type="SAM" id="MobiDB-lite"/>
    </source>
</evidence>
<accession>A0AAW1Q8L0</accession>
<feature type="compositionally biased region" description="Basic and acidic residues" evidence="1">
    <location>
        <begin position="109"/>
        <end position="119"/>
    </location>
</feature>
<feature type="compositionally biased region" description="Polar residues" evidence="1">
    <location>
        <begin position="147"/>
        <end position="160"/>
    </location>
</feature>
<dbReference type="SUPFAM" id="SSF47095">
    <property type="entry name" value="HMG-box"/>
    <property type="match status" value="2"/>
</dbReference>
<dbReference type="Gene3D" id="1.10.30.10">
    <property type="entry name" value="High mobility group box domain"/>
    <property type="match status" value="1"/>
</dbReference>
<sequence length="922" mass="100320">MSARDMTAFKPFLFKCLQTYWDDHPGLRREQVERQLYDLWMSLTAEEKEAFRHLDIDVPKPSKEFGSNLPIFCQASRVDFEANHPAATAPDIRRHQAAAWRAMGAAEREPYKLQSKEEQAAAQRSAQCIDDDKTPRGGAETSHPVPTATSDKQSDSSSQPADVKQAAPDEPLSQQNSAATPARDARQHHPKPAGEDSEEPRSISATFSPPTPEAIESPFASLHASKLEEMGIAASMGRSIPRGEFSSHWVQGSAGSGKTALGMHLLPAMRNKVIAARAKQPTIFPHSASLLAEDVVVSHINFNGSHETSDTISGHDIGLSGEEVIAERILARAVYGVGVNTLRTWLRPHAVPTYCLTLGSVFAFIKQKKAKGELAAAAMSKPTPEQASMLPSPTGQLCVFSLGDEAHLIVEQAVGHKVTMQQAIALGQQIHYALAYFCCVDTDGSCSSAVKDGVILLHMFAGTTLSTWHRMAGSKLLWKRLTLPALTLAQSRKVLRSRVLNDGGGKELDVLDRLMKTGRQRFVAGFLKSAIITRQASIFNACSDYGTLQADEMKLIGYLQDHVDECIADYTLGHLHQVGGNEGLLHICMLALTHCRCEDDLLIGPPNARLSLNDAAKSGIFDLRYNQAAPLRKHRGYVDVTPGGLSAMVIHLIDESLPSSDRVRFKWLLPICQGQLHGAPTELLIAAHLQAIVFTRVNILKESHAEIGRIFNGALFGSEGYAEEKVYLQELRLVQDTEVFMKDPRSSRQFLAGDLDGSGPAVQVARADAKPQATGRSSTDVGFLDPSYIVLTDTASGDCCAFDVRMVFLTDTRPILVLVSVKRIEAGPQATANPKAYSYVDTTAFSDKANTARATAREAADKLGADVMFLTVHTGDASRVPDRLQASDRPEDLAFLVAEGLSGWLPQFSSRPGLATRHTEIK</sequence>
<dbReference type="InterPro" id="IPR009071">
    <property type="entry name" value="HMG_box_dom"/>
</dbReference>
<dbReference type="Proteomes" id="UP001438707">
    <property type="component" value="Unassembled WGS sequence"/>
</dbReference>
<reference evidence="3 4" key="1">
    <citation type="journal article" date="2024" name="Nat. Commun.">
        <title>Phylogenomics reveals the evolutionary origins of lichenization in chlorophyte algae.</title>
        <authorList>
            <person name="Puginier C."/>
            <person name="Libourel C."/>
            <person name="Otte J."/>
            <person name="Skaloud P."/>
            <person name="Haon M."/>
            <person name="Grisel S."/>
            <person name="Petersen M."/>
            <person name="Berrin J.G."/>
            <person name="Delaux P.M."/>
            <person name="Dal Grande F."/>
            <person name="Keller J."/>
        </authorList>
    </citation>
    <scope>NUCLEOTIDE SEQUENCE [LARGE SCALE GENOMIC DNA]</scope>
    <source>
        <strain evidence="3 4">SAG 2145</strain>
    </source>
</reference>
<dbReference type="InterPro" id="IPR036910">
    <property type="entry name" value="HMG_box_dom_sf"/>
</dbReference>
<name>A0AAW1Q8L0_9CHLO</name>
<feature type="domain" description="HMG box" evidence="2">
    <location>
        <begin position="71"/>
        <end position="124"/>
    </location>
</feature>